<evidence type="ECO:0000313" key="1">
    <source>
        <dbReference type="EMBL" id="EPY24882.1"/>
    </source>
</evidence>
<dbReference type="CDD" id="cd22991">
    <property type="entry name" value="mt-LAF23-like"/>
    <property type="match status" value="1"/>
</dbReference>
<reference evidence="1 2" key="1">
    <citation type="journal article" date="2013" name="PLoS ONE">
        <title>Predicting the Proteins of Angomonas deanei, Strigomonas culicis and Their Respective Endosymbionts Reveals New Aspects of the Trypanosomatidae Family.</title>
        <authorList>
            <person name="Motta M.C."/>
            <person name="Martins A.C."/>
            <person name="de Souza S.S."/>
            <person name="Catta-Preta C.M."/>
            <person name="Silva R."/>
            <person name="Klein C.C."/>
            <person name="de Almeida L.G."/>
            <person name="de Lima Cunha O."/>
            <person name="Ciapina L.P."/>
            <person name="Brocchi M."/>
            <person name="Colabardini A.C."/>
            <person name="de Araujo Lima B."/>
            <person name="Machado C.R."/>
            <person name="de Almeida Soares C.M."/>
            <person name="Probst C.M."/>
            <person name="de Menezes C.B."/>
            <person name="Thompson C.E."/>
            <person name="Bartholomeu D.C."/>
            <person name="Gradia D.F."/>
            <person name="Pavoni D.P."/>
            <person name="Grisard E.C."/>
            <person name="Fantinatti-Garboggini F."/>
            <person name="Marchini F.K."/>
            <person name="Rodrigues-Luiz G.F."/>
            <person name="Wagner G."/>
            <person name="Goldman G.H."/>
            <person name="Fietto J.L."/>
            <person name="Elias M.C."/>
            <person name="Goldman M.H."/>
            <person name="Sagot M.F."/>
            <person name="Pereira M."/>
            <person name="Stoco P.H."/>
            <person name="de Mendonca-Neto R.P."/>
            <person name="Teixeira S.M."/>
            <person name="Maciel T.E."/>
            <person name="de Oliveira Mendes T.A."/>
            <person name="Urmenyi T.P."/>
            <person name="de Souza W."/>
            <person name="Schenkman S."/>
            <person name="de Vasconcelos A.T."/>
        </authorList>
    </citation>
    <scope>NUCLEOTIDE SEQUENCE [LARGE SCALE GENOMIC DNA]</scope>
</reference>
<dbReference type="OrthoDB" id="277651at2759"/>
<comment type="caution">
    <text evidence="1">The sequence shown here is derived from an EMBL/GenBank/DDBJ whole genome shotgun (WGS) entry which is preliminary data.</text>
</comment>
<dbReference type="Proteomes" id="UP000015354">
    <property type="component" value="Unassembled WGS sequence"/>
</dbReference>
<dbReference type="EMBL" id="ATMH01006957">
    <property type="protein sequence ID" value="EPY24882.1"/>
    <property type="molecule type" value="Genomic_DNA"/>
</dbReference>
<protein>
    <submittedName>
        <fullName evidence="1">Uncharacterized protein</fullName>
    </submittedName>
</protein>
<accession>S9U265</accession>
<evidence type="ECO:0000313" key="2">
    <source>
        <dbReference type="Proteomes" id="UP000015354"/>
    </source>
</evidence>
<proteinExistence type="predicted"/>
<organism evidence="1 2">
    <name type="scientific">Strigomonas culicis</name>
    <dbReference type="NCBI Taxonomy" id="28005"/>
    <lineage>
        <taxon>Eukaryota</taxon>
        <taxon>Discoba</taxon>
        <taxon>Euglenozoa</taxon>
        <taxon>Kinetoplastea</taxon>
        <taxon>Metakinetoplastina</taxon>
        <taxon>Trypanosomatida</taxon>
        <taxon>Trypanosomatidae</taxon>
        <taxon>Strigomonadinae</taxon>
        <taxon>Strigomonas</taxon>
    </lineage>
</organism>
<sequence>MLRRGFFLCAPAAGGGGPRTLNYMFRKLKLAGAHPDVLWSVDAQKAQHNGEEMIRLETLMHQREAGRLMQQEPRAGNVPQHFIFWFRQNGPHAGGGGPAMLRAAQCTITPLSHTSIVKKQLAELFQQAGVMEPFSLDSERFDGAAANVETLLRDADQKQNEHITQSSSLYVRGDKAIENLRRAGVLLAVEEDGLSYLVTLPETQTLQPTAATFLTPKGGAVSNGSGGAAQAYQPHRNSIIGPNGEVDPEVRTFLDERGMRPFDLRMAGSHSGVERFVQAFERLERIYATHRGRAVRPSVCLVISLRAPGNYVAPDGSLVLSVQRIAEWEGFLLGLPQAVWQDCVQQHLDWRVGAAPKLYERRRQLQRLADTLHVFRVVLDSPVGGATAWQERFVAQMLKDETAIRRAVNKYQLRSDLLKKRGEIQVREHLYSTLFHTPGDASGATRKEIGFRVCGDGKLLLNAAQLSTGQILRVLKDNLRRLETFQREHDRAVAQLEHMSQRTIPVDFSIDAEWKLREEGNLVHCLDQFAKTMKANEQELGAFLNGLLCHNQQPQPNQPRMPKKRMVWIVSDRFDIMPSGVVYIPYDVDFASIKKMLLSR</sequence>
<keyword evidence="2" id="KW-1185">Reference proteome</keyword>
<name>S9U265_9TRYP</name>
<gene>
    <name evidence="1" type="ORF">STCU_06957</name>
</gene>
<dbReference type="AlphaFoldDB" id="S9U265"/>